<name>A0A419HQN3_9PSEU</name>
<dbReference type="EMBL" id="QZFV01000128">
    <property type="protein sequence ID" value="RJQ78707.1"/>
    <property type="molecule type" value="Genomic_DNA"/>
</dbReference>
<gene>
    <name evidence="2" type="ORF">D5S19_27295</name>
</gene>
<protein>
    <submittedName>
        <fullName evidence="2">DUF2510 domain-containing protein</fullName>
    </submittedName>
</protein>
<comment type="caution">
    <text evidence="2">The sequence shown here is derived from an EMBL/GenBank/DDBJ whole genome shotgun (WGS) entry which is preliminary data.</text>
</comment>
<proteinExistence type="predicted"/>
<dbReference type="RefSeq" id="WP_120026250.1">
    <property type="nucleotide sequence ID" value="NZ_QZFV01000128.1"/>
</dbReference>
<organism evidence="2 3">
    <name type="scientific">Amycolatopsis panacis</name>
    <dbReference type="NCBI Taxonomy" id="2340917"/>
    <lineage>
        <taxon>Bacteria</taxon>
        <taxon>Bacillati</taxon>
        <taxon>Actinomycetota</taxon>
        <taxon>Actinomycetes</taxon>
        <taxon>Pseudonocardiales</taxon>
        <taxon>Pseudonocardiaceae</taxon>
        <taxon>Amycolatopsis</taxon>
    </lineage>
</organism>
<sequence>MSPSAAVRIVTYLFAEESPPAAQFTGGHGPGWYPSPQQPGQMQWWNGAQWTPSFAPQQSE</sequence>
<evidence type="ECO:0000313" key="3">
    <source>
        <dbReference type="Proteomes" id="UP000285112"/>
    </source>
</evidence>
<keyword evidence="3" id="KW-1185">Reference proteome</keyword>
<evidence type="ECO:0000313" key="2">
    <source>
        <dbReference type="EMBL" id="RJQ78707.1"/>
    </source>
</evidence>
<accession>A0A419HQN3</accession>
<reference evidence="2 3" key="1">
    <citation type="submission" date="2018-09" db="EMBL/GenBank/DDBJ databases">
        <title>YIM PH 21725 draft genome.</title>
        <authorList>
            <person name="Miao C."/>
        </authorList>
    </citation>
    <scope>NUCLEOTIDE SEQUENCE [LARGE SCALE GENOMIC DNA]</scope>
    <source>
        <strain evidence="3">YIM PH21725</strain>
    </source>
</reference>
<dbReference type="Pfam" id="PF10708">
    <property type="entry name" value="DUF2510"/>
    <property type="match status" value="1"/>
</dbReference>
<feature type="domain" description="DUF2510" evidence="1">
    <location>
        <begin position="30"/>
        <end position="59"/>
    </location>
</feature>
<dbReference type="OrthoDB" id="3468573at2"/>
<dbReference type="InterPro" id="IPR018929">
    <property type="entry name" value="DUF2510"/>
</dbReference>
<evidence type="ECO:0000259" key="1">
    <source>
        <dbReference type="Pfam" id="PF10708"/>
    </source>
</evidence>
<dbReference type="Proteomes" id="UP000285112">
    <property type="component" value="Unassembled WGS sequence"/>
</dbReference>
<dbReference type="AlphaFoldDB" id="A0A419HQN3"/>